<reference evidence="2 3" key="1">
    <citation type="journal article" date="2013" name="BMC Microbiol.">
        <title>Dynamics of fecal microbial communities in children with diarrhea of unknown etiology and genomic analysis of associated Streptococcus lutetiensis.</title>
        <authorList>
            <person name="Jin D."/>
            <person name="Chen C."/>
            <person name="Li L."/>
            <person name="Lu S."/>
            <person name="Li Z."/>
            <person name="Zhou Z."/>
            <person name="Jing H."/>
            <person name="Xu Y."/>
            <person name="Du P."/>
            <person name="Wang H."/>
            <person name="Xiong Y."/>
            <person name="Zheng H."/>
            <person name="Bai X."/>
            <person name="Sun H."/>
            <person name="Wang L."/>
            <person name="Ye C."/>
            <person name="Gottschalk M."/>
            <person name="Xu J."/>
        </authorList>
    </citation>
    <scope>NUCLEOTIDE SEQUENCE [LARGE SCALE GENOMIC DNA]</scope>
    <source>
        <strain evidence="2 3">033</strain>
    </source>
</reference>
<keyword evidence="3" id="KW-1185">Reference proteome</keyword>
<dbReference type="RefSeq" id="WP_020917108.1">
    <property type="nucleotide sequence ID" value="NC_021900.1"/>
</dbReference>
<evidence type="ECO:0000313" key="2">
    <source>
        <dbReference type="EMBL" id="AGS05860.1"/>
    </source>
</evidence>
<keyword evidence="1" id="KW-0812">Transmembrane</keyword>
<dbReference type="Proteomes" id="UP000015268">
    <property type="component" value="Chromosome"/>
</dbReference>
<feature type="transmembrane region" description="Helical" evidence="1">
    <location>
        <begin position="6"/>
        <end position="24"/>
    </location>
</feature>
<dbReference type="AlphaFoldDB" id="A0AB33AMY8"/>
<keyword evidence="1" id="KW-1133">Transmembrane helix</keyword>
<dbReference type="KEGG" id="slu:KE3_1385"/>
<proteinExistence type="predicted"/>
<dbReference type="InterPro" id="IPR010026">
    <property type="entry name" value="Phage_holin_LL-H"/>
</dbReference>
<organism evidence="2 3">
    <name type="scientific">Streptococcus lutetiensis 033</name>
    <dbReference type="NCBI Taxonomy" id="1076934"/>
    <lineage>
        <taxon>Bacteria</taxon>
        <taxon>Bacillati</taxon>
        <taxon>Bacillota</taxon>
        <taxon>Bacilli</taxon>
        <taxon>Lactobacillales</taxon>
        <taxon>Streptococcaceae</taxon>
        <taxon>Streptococcus</taxon>
    </lineage>
</organism>
<gene>
    <name evidence="2" type="ORF">KE3_1385</name>
</gene>
<dbReference type="EMBL" id="CP003025">
    <property type="protein sequence ID" value="AGS05860.1"/>
    <property type="molecule type" value="Genomic_DNA"/>
</dbReference>
<dbReference type="NCBIfam" id="TIGR01673">
    <property type="entry name" value="holin_LLH"/>
    <property type="match status" value="1"/>
</dbReference>
<evidence type="ECO:0000256" key="1">
    <source>
        <dbReference type="SAM" id="Phobius"/>
    </source>
</evidence>
<name>A0AB33AMY8_9STRE</name>
<accession>A0AB33AMY8</accession>
<evidence type="ECO:0000313" key="3">
    <source>
        <dbReference type="Proteomes" id="UP000015268"/>
    </source>
</evidence>
<sequence length="108" mass="12124">MNDVILQGIMLILTGFAGFIVKTVKDYLFKEGGEKALRIVEIVAKNAVNAVEQIANEDTKGEQKLTAAKTKVKKALEQYNIYLTDSQLEMFIEAAVKEMNNNWKGEKK</sequence>
<keyword evidence="1" id="KW-0472">Membrane</keyword>
<protein>
    <submittedName>
        <fullName evidence="2">Holin</fullName>
    </submittedName>
</protein>
<dbReference type="Pfam" id="PF09682">
    <property type="entry name" value="Phage_holin_6_1"/>
    <property type="match status" value="1"/>
</dbReference>